<dbReference type="Pfam" id="PF02163">
    <property type="entry name" value="Peptidase_M50"/>
    <property type="match status" value="1"/>
</dbReference>
<evidence type="ECO:0000259" key="7">
    <source>
        <dbReference type="PROSITE" id="PS50106"/>
    </source>
</evidence>
<dbReference type="HOGENOM" id="CLU_042134_1_0_2"/>
<dbReference type="SUPFAM" id="SSF50156">
    <property type="entry name" value="PDZ domain-like"/>
    <property type="match status" value="2"/>
</dbReference>
<protein>
    <submittedName>
        <fullName evidence="8">Peptidase M50</fullName>
    </submittedName>
</protein>
<feature type="compositionally biased region" description="Basic and acidic residues" evidence="5">
    <location>
        <begin position="189"/>
        <end position="198"/>
    </location>
</feature>
<sequence length="568" mass="61900">MSNTTIAIAIFLFYWIVVSYLKKRGTLAKYNIDAYGPILMIRTERGQGLLKSLARPKRFWRLFANIGIPLMFAGMVAMFLVVILSDIAMLTSFGGQTPEPGKFNEPQNIFLIPGVNDFIPLTWGIIALVVTLVVHEFSHAILSIVENVRVKSMGILLALVPIGGFAEPDEEQLFGVSRDENVGSSESSIDEKSGETKKAATTNQRSRILAAGVMSNFVVAFIAFLLFFGPVLGGIGSVSDAMITDVNSESPANKAGIDENMVITQINDTQTRNANDVINYMMNVSPGSTVEVHAVKDGTTSTYEVDIQDKEHEQVQGIYISDVVEGSPAENSGLEKGMLIVGIDNNSVQSINDFSNYMENTSPGQEVEIKALKPNQTDASPEQLNLTLATSPDGTQDKGFIGIFYERRNLESNSLGVEIGNFPATRYLEMLKSIPSRLDELGGWIIIFGLPIVGFGGEGFRGFSGTFAQFFEPIGWAEPLGIGIFWLANALLWIAWLNFYVGLFNCLPAVPLDGGHVFRGYLQSFAQRITGSEGSAENIAGAVTMILTLFILISFAIMIFGPYIVHGF</sequence>
<dbReference type="GO" id="GO:0031293">
    <property type="term" value="P:membrane protein intracellular domain proteolysis"/>
    <property type="evidence" value="ECO:0007669"/>
    <property type="project" value="TreeGrafter"/>
</dbReference>
<dbReference type="GO" id="GO:0005737">
    <property type="term" value="C:cytoplasm"/>
    <property type="evidence" value="ECO:0007669"/>
    <property type="project" value="TreeGrafter"/>
</dbReference>
<dbReference type="STRING" id="644295.Metev_1668"/>
<feature type="domain" description="PDZ" evidence="7">
    <location>
        <begin position="289"/>
        <end position="352"/>
    </location>
</feature>
<feature type="transmembrane region" description="Helical" evidence="6">
    <location>
        <begin position="121"/>
        <end position="145"/>
    </location>
</feature>
<dbReference type="PROSITE" id="PS50106">
    <property type="entry name" value="PDZ"/>
    <property type="match status" value="1"/>
</dbReference>
<dbReference type="PANTHER" id="PTHR13325:SF3">
    <property type="entry name" value="MEMBRANE-BOUND TRANSCRIPTION FACTOR SITE-2 PROTEASE"/>
    <property type="match status" value="1"/>
</dbReference>
<feature type="transmembrane region" description="Helical" evidence="6">
    <location>
        <begin position="441"/>
        <end position="460"/>
    </location>
</feature>
<comment type="subcellular location">
    <subcellularLocation>
        <location evidence="1">Endomembrane system</location>
        <topology evidence="1">Multi-pass membrane protein</topology>
    </subcellularLocation>
</comment>
<name>D7EAZ1_METEZ</name>
<dbReference type="Proteomes" id="UP000000391">
    <property type="component" value="Chromosome"/>
</dbReference>
<dbReference type="InterPro" id="IPR008915">
    <property type="entry name" value="Peptidase_M50"/>
</dbReference>
<evidence type="ECO:0000256" key="5">
    <source>
        <dbReference type="SAM" id="MobiDB-lite"/>
    </source>
</evidence>
<feature type="transmembrane region" description="Helical" evidence="6">
    <location>
        <begin position="6"/>
        <end position="21"/>
    </location>
</feature>
<organism evidence="8 9">
    <name type="scientific">Methanohalobium evestigatum (strain ATCC BAA-1072 / DSM 3721 / NBRC 107634 / OCM 161 / Z-7303)</name>
    <dbReference type="NCBI Taxonomy" id="644295"/>
    <lineage>
        <taxon>Archaea</taxon>
        <taxon>Methanobacteriati</taxon>
        <taxon>Methanobacteriota</taxon>
        <taxon>Stenosarchaea group</taxon>
        <taxon>Methanomicrobia</taxon>
        <taxon>Methanosarcinales</taxon>
        <taxon>Methanosarcinaceae</taxon>
        <taxon>Methanohalobium</taxon>
    </lineage>
</organism>
<dbReference type="InterPro" id="IPR041489">
    <property type="entry name" value="PDZ_6"/>
</dbReference>
<evidence type="ECO:0000256" key="2">
    <source>
        <dbReference type="ARBA" id="ARBA00022692"/>
    </source>
</evidence>
<keyword evidence="4 6" id="KW-0472">Membrane</keyword>
<reference evidence="8 9" key="1">
    <citation type="submission" date="2010-06" db="EMBL/GenBank/DDBJ databases">
        <title>Complete sequence chromosome of Methanohalobium evestigatum Z-7303.</title>
        <authorList>
            <consortium name="US DOE Joint Genome Institute"/>
            <person name="Lucas S."/>
            <person name="Copeland A."/>
            <person name="Lapidus A."/>
            <person name="Cheng J.-F."/>
            <person name="Bruce D."/>
            <person name="Goodwin L."/>
            <person name="Pitluck S."/>
            <person name="Saunders E."/>
            <person name="Detter J.C."/>
            <person name="Han C."/>
            <person name="Tapia R."/>
            <person name="Land M."/>
            <person name="Hauser L."/>
            <person name="Kyrpides N."/>
            <person name="Mikhailova N."/>
            <person name="Sieprawska-Lupa M."/>
            <person name="Whitman W.B."/>
            <person name="Anderson I."/>
            <person name="Woyke T."/>
        </authorList>
    </citation>
    <scope>NUCLEOTIDE SEQUENCE [LARGE SCALE GENOMIC DNA]</scope>
    <source>
        <strain evidence="9">ATCC BAA-1072 / DSM 3721 / NBRC 107634 / OCM 161 / Z-7303</strain>
    </source>
</reference>
<dbReference type="InterPro" id="IPR001193">
    <property type="entry name" value="MBTPS2"/>
</dbReference>
<dbReference type="InterPro" id="IPR001478">
    <property type="entry name" value="PDZ"/>
</dbReference>
<dbReference type="CDD" id="cd06159">
    <property type="entry name" value="S2P-M50_PDZ_Arch"/>
    <property type="match status" value="1"/>
</dbReference>
<proteinExistence type="predicted"/>
<feature type="transmembrane region" description="Helical" evidence="6">
    <location>
        <begin position="208"/>
        <end position="232"/>
    </location>
</feature>
<feature type="transmembrane region" description="Helical" evidence="6">
    <location>
        <begin position="480"/>
        <end position="501"/>
    </location>
</feature>
<evidence type="ECO:0000256" key="3">
    <source>
        <dbReference type="ARBA" id="ARBA00022989"/>
    </source>
</evidence>
<evidence type="ECO:0000313" key="8">
    <source>
        <dbReference type="EMBL" id="ADI74508.1"/>
    </source>
</evidence>
<feature type="transmembrane region" description="Helical" evidence="6">
    <location>
        <begin position="62"/>
        <end position="84"/>
    </location>
</feature>
<feature type="transmembrane region" description="Helical" evidence="6">
    <location>
        <begin position="539"/>
        <end position="565"/>
    </location>
</feature>
<dbReference type="RefSeq" id="WP_013195073.1">
    <property type="nucleotide sequence ID" value="NC_014253.1"/>
</dbReference>
<gene>
    <name evidence="8" type="ordered locus">Metev_1668</name>
</gene>
<dbReference type="PRINTS" id="PR01000">
    <property type="entry name" value="SREBPS2PTASE"/>
</dbReference>
<dbReference type="GO" id="GO:0004222">
    <property type="term" value="F:metalloendopeptidase activity"/>
    <property type="evidence" value="ECO:0007669"/>
    <property type="project" value="InterPro"/>
</dbReference>
<dbReference type="Gene3D" id="2.30.42.10">
    <property type="match status" value="2"/>
</dbReference>
<dbReference type="OrthoDB" id="15212at2157"/>
<dbReference type="GO" id="GO:0016020">
    <property type="term" value="C:membrane"/>
    <property type="evidence" value="ECO:0007669"/>
    <property type="project" value="InterPro"/>
</dbReference>
<keyword evidence="2 6" id="KW-0812">Transmembrane</keyword>
<evidence type="ECO:0000256" key="4">
    <source>
        <dbReference type="ARBA" id="ARBA00023136"/>
    </source>
</evidence>
<dbReference type="SMART" id="SM00228">
    <property type="entry name" value="PDZ"/>
    <property type="match status" value="2"/>
</dbReference>
<keyword evidence="3 6" id="KW-1133">Transmembrane helix</keyword>
<accession>D7EAZ1</accession>
<dbReference type="PANTHER" id="PTHR13325">
    <property type="entry name" value="PROTEASE M50 MEMBRANE-BOUND TRANSCRIPTION FACTOR SITE 2 PROTEASE"/>
    <property type="match status" value="1"/>
</dbReference>
<evidence type="ECO:0000313" key="9">
    <source>
        <dbReference type="Proteomes" id="UP000000391"/>
    </source>
</evidence>
<dbReference type="AlphaFoldDB" id="D7EAZ1"/>
<dbReference type="InterPro" id="IPR036034">
    <property type="entry name" value="PDZ_sf"/>
</dbReference>
<dbReference type="EMBL" id="CP002069">
    <property type="protein sequence ID" value="ADI74508.1"/>
    <property type="molecule type" value="Genomic_DNA"/>
</dbReference>
<dbReference type="Pfam" id="PF17820">
    <property type="entry name" value="PDZ_6"/>
    <property type="match status" value="1"/>
</dbReference>
<evidence type="ECO:0000256" key="1">
    <source>
        <dbReference type="ARBA" id="ARBA00004127"/>
    </source>
</evidence>
<dbReference type="GeneID" id="9347310"/>
<feature type="region of interest" description="Disordered" evidence="5">
    <location>
        <begin position="176"/>
        <end position="200"/>
    </location>
</feature>
<keyword evidence="9" id="KW-1185">Reference proteome</keyword>
<dbReference type="GO" id="GO:0012505">
    <property type="term" value="C:endomembrane system"/>
    <property type="evidence" value="ECO:0007669"/>
    <property type="project" value="UniProtKB-SubCell"/>
</dbReference>
<dbReference type="KEGG" id="mev:Metev_1668"/>
<evidence type="ECO:0000256" key="6">
    <source>
        <dbReference type="SAM" id="Phobius"/>
    </source>
</evidence>